<sequence length="161" mass="16335">MAFSALTATATLAADPAASDSTSATAPAVASDVAGVVKTVKGTVRIERSGGNASAVIGSDVYSRDRVVTGPESSVGITLRDTTQLSAGANTTLELDRFAFDSTTYGGELHASVKRGSLAVISGKLAKANPDSVRFSTPTTTLGVRGTQFIIEVGDQGETTH</sequence>
<accession>A0A149PI42</accession>
<dbReference type="STRING" id="1399968.CI15_23825"/>
<dbReference type="InterPro" id="IPR006860">
    <property type="entry name" value="FecR"/>
</dbReference>
<dbReference type="EMBL" id="LRBG01000036">
    <property type="protein sequence ID" value="KXU84536.1"/>
    <property type="molecule type" value="Genomic_DNA"/>
</dbReference>
<evidence type="ECO:0000313" key="2">
    <source>
        <dbReference type="EMBL" id="KXU84536.1"/>
    </source>
</evidence>
<feature type="domain" description="FecR protein" evidence="1">
    <location>
        <begin position="65"/>
        <end position="159"/>
    </location>
</feature>
<keyword evidence="3" id="KW-1185">Reference proteome</keyword>
<protein>
    <recommendedName>
        <fullName evidence="1">FecR protein domain-containing protein</fullName>
    </recommendedName>
</protein>
<dbReference type="Pfam" id="PF04773">
    <property type="entry name" value="FecR"/>
    <property type="match status" value="1"/>
</dbReference>
<comment type="caution">
    <text evidence="2">The sequence shown here is derived from an EMBL/GenBank/DDBJ whole genome shotgun (WGS) entry which is preliminary data.</text>
</comment>
<evidence type="ECO:0000259" key="1">
    <source>
        <dbReference type="Pfam" id="PF04773"/>
    </source>
</evidence>
<dbReference type="Proteomes" id="UP000075613">
    <property type="component" value="Unassembled WGS sequence"/>
</dbReference>
<evidence type="ECO:0000313" key="3">
    <source>
        <dbReference type="Proteomes" id="UP000075613"/>
    </source>
</evidence>
<dbReference type="PANTHER" id="PTHR38731:SF1">
    <property type="entry name" value="FECR PROTEIN DOMAIN-CONTAINING PROTEIN"/>
    <property type="match status" value="1"/>
</dbReference>
<organism evidence="2 3">
    <name type="scientific">Paraburkholderia monticola</name>
    <dbReference type="NCBI Taxonomy" id="1399968"/>
    <lineage>
        <taxon>Bacteria</taxon>
        <taxon>Pseudomonadati</taxon>
        <taxon>Pseudomonadota</taxon>
        <taxon>Betaproteobacteria</taxon>
        <taxon>Burkholderiales</taxon>
        <taxon>Burkholderiaceae</taxon>
        <taxon>Paraburkholderia</taxon>
    </lineage>
</organism>
<name>A0A149PI42_9BURK</name>
<proteinExistence type="predicted"/>
<dbReference type="AlphaFoldDB" id="A0A149PI42"/>
<gene>
    <name evidence="2" type="ORF">CI15_23825</name>
</gene>
<reference evidence="2 3" key="1">
    <citation type="journal article" date="2015" name="Int. J. Syst. Evol. Microbiol.">
        <title>Burkholderia monticola sp. nov., isolated from mountain soil.</title>
        <authorList>
            <person name="Baek I."/>
            <person name="Seo B."/>
            <person name="Lee I."/>
            <person name="Yi H."/>
            <person name="Chun J."/>
        </authorList>
    </citation>
    <scope>NUCLEOTIDE SEQUENCE [LARGE SCALE GENOMIC DNA]</scope>
    <source>
        <strain evidence="2 3">JC2948</strain>
    </source>
</reference>
<dbReference type="PANTHER" id="PTHR38731">
    <property type="entry name" value="LIPL45-RELATED LIPOPROTEIN-RELATED"/>
    <property type="match status" value="1"/>
</dbReference>